<evidence type="ECO:0000313" key="2">
    <source>
        <dbReference type="EMBL" id="TSC92610.1"/>
    </source>
</evidence>
<feature type="transmembrane region" description="Helical" evidence="1">
    <location>
        <begin position="15"/>
        <end position="34"/>
    </location>
</feature>
<sequence length="310" mass="33875">MRPIRVFEIIKKRRLTYIAMVLVLLFGVGIGYGISIFRGAKKTKAANFSADAYIKSSDTSYDGQDITISKGTVTVDGKHNFNNLTVKNGATLTTSDYNRYGVELPSSDPNDQFSLLSGKDGAVAKYAYIVRGFINTGTKHDFIYSGVDGDQASLGKPAGFQVNGNLEINFYNAVAKDSAYSADYYASSAFINNAFSAWDSPYYYEQYTDANSTDANPLIPFELRYTTNNLNLMSSFGISYCAGSCTVIGNNNYVKVVDSLSSSPFDFGLATPQIKTLQAWQGLGETPDLAVINTRFTNGVTLIITQHLPR</sequence>
<keyword evidence="1" id="KW-1133">Transmembrane helix</keyword>
<evidence type="ECO:0000256" key="1">
    <source>
        <dbReference type="SAM" id="Phobius"/>
    </source>
</evidence>
<protein>
    <submittedName>
        <fullName evidence="2">Uncharacterized protein</fullName>
    </submittedName>
</protein>
<dbReference type="EMBL" id="VMGN01000068">
    <property type="protein sequence ID" value="TSC92610.1"/>
    <property type="molecule type" value="Genomic_DNA"/>
</dbReference>
<keyword evidence="1" id="KW-0472">Membrane</keyword>
<name>A0A554LIC3_9BACT</name>
<reference evidence="2 3" key="1">
    <citation type="submission" date="2017-07" db="EMBL/GenBank/DDBJ databases">
        <title>Mechanisms for carbon and nitrogen cycling indicate functional differentiation within the Candidate Phyla Radiation.</title>
        <authorList>
            <person name="Danczak R.E."/>
            <person name="Johnston M.D."/>
            <person name="Kenah C."/>
            <person name="Slattery M."/>
            <person name="Wrighton K.C."/>
            <person name="Wilkins M.J."/>
        </authorList>
    </citation>
    <scope>NUCLEOTIDE SEQUENCE [LARGE SCALE GENOMIC DNA]</scope>
    <source>
        <strain evidence="2">Athens1014_28</strain>
    </source>
</reference>
<evidence type="ECO:0000313" key="3">
    <source>
        <dbReference type="Proteomes" id="UP000316495"/>
    </source>
</evidence>
<dbReference type="AlphaFoldDB" id="A0A554LIC3"/>
<gene>
    <name evidence="2" type="ORF">Athens101428_823</name>
</gene>
<keyword evidence="1" id="KW-0812">Transmembrane</keyword>
<proteinExistence type="predicted"/>
<comment type="caution">
    <text evidence="2">The sequence shown here is derived from an EMBL/GenBank/DDBJ whole genome shotgun (WGS) entry which is preliminary data.</text>
</comment>
<organism evidence="2 3">
    <name type="scientific">Candidatus Berkelbacteria bacterium Athens1014_28</name>
    <dbReference type="NCBI Taxonomy" id="2017145"/>
    <lineage>
        <taxon>Bacteria</taxon>
        <taxon>Candidatus Berkelbacteria</taxon>
    </lineage>
</organism>
<dbReference type="Proteomes" id="UP000316495">
    <property type="component" value="Unassembled WGS sequence"/>
</dbReference>
<accession>A0A554LIC3</accession>